<feature type="domain" description="2Fe-2S ferredoxin-type" evidence="1">
    <location>
        <begin position="1"/>
        <end position="88"/>
    </location>
</feature>
<dbReference type="InterPro" id="IPR036010">
    <property type="entry name" value="2Fe-2S_ferredoxin-like_sf"/>
</dbReference>
<dbReference type="GO" id="GO:0051537">
    <property type="term" value="F:2 iron, 2 sulfur cluster binding"/>
    <property type="evidence" value="ECO:0007669"/>
    <property type="project" value="InterPro"/>
</dbReference>
<dbReference type="PROSITE" id="PS00197">
    <property type="entry name" value="2FE2S_FER_1"/>
    <property type="match status" value="1"/>
</dbReference>
<dbReference type="Proteomes" id="UP000035860">
    <property type="component" value="Unassembled WGS sequence"/>
</dbReference>
<name>A0A066UJF8_9GAMM</name>
<gene>
    <name evidence="2" type="ORF">MBO_02470</name>
</gene>
<dbReference type="PROSITE" id="PS51085">
    <property type="entry name" value="2FE2S_FER_2"/>
    <property type="match status" value="1"/>
</dbReference>
<comment type="caution">
    <text evidence="2">The sequence shown here is derived from an EMBL/GenBank/DDBJ whole genome shotgun (WGS) entry which is preliminary data.</text>
</comment>
<dbReference type="EMBL" id="AOMT01000005">
    <property type="protein sequence ID" value="KDN26017.1"/>
    <property type="molecule type" value="Genomic_DNA"/>
</dbReference>
<accession>A0A066UJF8</accession>
<dbReference type="CDD" id="cd00207">
    <property type="entry name" value="fer2"/>
    <property type="match status" value="1"/>
</dbReference>
<dbReference type="eggNOG" id="COG0633">
    <property type="taxonomic scope" value="Bacteria"/>
</dbReference>
<evidence type="ECO:0000313" key="3">
    <source>
        <dbReference type="Proteomes" id="UP000035860"/>
    </source>
</evidence>
<dbReference type="InterPro" id="IPR012675">
    <property type="entry name" value="Beta-grasp_dom_sf"/>
</dbReference>
<evidence type="ECO:0000259" key="1">
    <source>
        <dbReference type="PROSITE" id="PS51085"/>
    </source>
</evidence>
<dbReference type="InterPro" id="IPR006058">
    <property type="entry name" value="2Fe2S_fd_BS"/>
</dbReference>
<evidence type="ECO:0000313" key="2">
    <source>
        <dbReference type="EMBL" id="KDN26017.1"/>
    </source>
</evidence>
<dbReference type="RefSeq" id="WP_052585244.1">
    <property type="nucleotide sequence ID" value="NZ_AOMT01000005.1"/>
</dbReference>
<dbReference type="Gene3D" id="3.10.20.30">
    <property type="match status" value="1"/>
</dbReference>
<dbReference type="InterPro" id="IPR001041">
    <property type="entry name" value="2Fe-2S_ferredoxin-type"/>
</dbReference>
<dbReference type="SUPFAM" id="SSF54292">
    <property type="entry name" value="2Fe-2S ferredoxin-like"/>
    <property type="match status" value="1"/>
</dbReference>
<dbReference type="Pfam" id="PF00111">
    <property type="entry name" value="Fer2"/>
    <property type="match status" value="1"/>
</dbReference>
<sequence length="116" mass="13548">MGWVFTDEMRFYLHENETLLQGMRRTGHQKVRFECQQGYCGSCKMRVTAKTGKLVMTKKPIAMLEEDEVLACCCQATGTMCVTYAPRMEGEQLSLFEDKSVSDLRHWWLAHECWRV</sequence>
<dbReference type="OrthoDB" id="9796486at2"/>
<reference evidence="2 3" key="1">
    <citation type="journal article" date="2014" name="Genome Announc.">
        <title>Draft Genome Sequence of Moraxella bovoculi Strain 237T (ATCC BAA-1259T) Isolated from a Calf with Infectious Bovine Keratoconjunctivitis.</title>
        <authorList>
            <person name="Calcutt M.J."/>
            <person name="Foecking M.F."/>
            <person name="Martin N.T."/>
            <person name="Mhlanga-Mutangadura T."/>
            <person name="Reilly T.J."/>
        </authorList>
    </citation>
    <scope>NUCLEOTIDE SEQUENCE [LARGE SCALE GENOMIC DNA]</scope>
    <source>
        <strain evidence="2 3">237</strain>
    </source>
</reference>
<dbReference type="AlphaFoldDB" id="A0A066UJF8"/>
<organism evidence="2 3">
    <name type="scientific">Moraxella bovoculi 237</name>
    <dbReference type="NCBI Taxonomy" id="743974"/>
    <lineage>
        <taxon>Bacteria</taxon>
        <taxon>Pseudomonadati</taxon>
        <taxon>Pseudomonadota</taxon>
        <taxon>Gammaproteobacteria</taxon>
        <taxon>Moraxellales</taxon>
        <taxon>Moraxellaceae</taxon>
        <taxon>Moraxella</taxon>
    </lineage>
</organism>
<proteinExistence type="predicted"/>
<protein>
    <submittedName>
        <fullName evidence="2">2Fe-2S ferredoxin</fullName>
    </submittedName>
</protein>
<keyword evidence="3" id="KW-1185">Reference proteome</keyword>